<feature type="non-terminal residue" evidence="2">
    <location>
        <position position="82"/>
    </location>
</feature>
<dbReference type="AlphaFoldDB" id="A0A6J4SUN9"/>
<gene>
    <name evidence="2" type="ORF">AVDCRST_MAG69-2208</name>
</gene>
<protein>
    <submittedName>
        <fullName evidence="2">Uncharacterized protein</fullName>
    </submittedName>
</protein>
<evidence type="ECO:0000313" key="2">
    <source>
        <dbReference type="EMBL" id="CAA9506005.1"/>
    </source>
</evidence>
<feature type="compositionally biased region" description="Low complexity" evidence="1">
    <location>
        <begin position="49"/>
        <end position="58"/>
    </location>
</feature>
<name>A0A6J4SUN9_9ACTN</name>
<feature type="non-terminal residue" evidence="2">
    <location>
        <position position="1"/>
    </location>
</feature>
<dbReference type="EMBL" id="CADCVP010000236">
    <property type="protein sequence ID" value="CAA9506005.1"/>
    <property type="molecule type" value="Genomic_DNA"/>
</dbReference>
<proteinExistence type="predicted"/>
<reference evidence="2" key="1">
    <citation type="submission" date="2020-02" db="EMBL/GenBank/DDBJ databases">
        <authorList>
            <person name="Meier V. D."/>
        </authorList>
    </citation>
    <scope>NUCLEOTIDE SEQUENCE</scope>
    <source>
        <strain evidence="2">AVDCRST_MAG69</strain>
    </source>
</reference>
<evidence type="ECO:0000256" key="1">
    <source>
        <dbReference type="SAM" id="MobiDB-lite"/>
    </source>
</evidence>
<feature type="region of interest" description="Disordered" evidence="1">
    <location>
        <begin position="1"/>
        <end position="82"/>
    </location>
</feature>
<feature type="compositionally biased region" description="Basic and acidic residues" evidence="1">
    <location>
        <begin position="38"/>
        <end position="48"/>
    </location>
</feature>
<feature type="compositionally biased region" description="Basic residues" evidence="1">
    <location>
        <begin position="1"/>
        <end position="20"/>
    </location>
</feature>
<accession>A0A6J4SUN9</accession>
<sequence>VRRPSTRRRPRDPGCLHRRAAQADEPQLVPIAGPQPRRVGDPRRDRPRGAPVGLSPPRGGMGPGLGVGPDRARGRAPRATRL</sequence>
<organism evidence="2">
    <name type="scientific">uncultured Solirubrobacteraceae bacterium</name>
    <dbReference type="NCBI Taxonomy" id="1162706"/>
    <lineage>
        <taxon>Bacteria</taxon>
        <taxon>Bacillati</taxon>
        <taxon>Actinomycetota</taxon>
        <taxon>Thermoleophilia</taxon>
        <taxon>Solirubrobacterales</taxon>
        <taxon>Solirubrobacteraceae</taxon>
        <taxon>environmental samples</taxon>
    </lineage>
</organism>